<feature type="region of interest" description="Disordered" evidence="6">
    <location>
        <begin position="1239"/>
        <end position="1274"/>
    </location>
</feature>
<keyword evidence="10" id="KW-1185">Reference proteome</keyword>
<evidence type="ECO:0000259" key="7">
    <source>
        <dbReference type="Pfam" id="PF04182"/>
    </source>
</evidence>
<feature type="compositionally biased region" description="Polar residues" evidence="6">
    <location>
        <begin position="1148"/>
        <end position="1165"/>
    </location>
</feature>
<feature type="compositionally biased region" description="Polar residues" evidence="6">
    <location>
        <begin position="985"/>
        <end position="1011"/>
    </location>
</feature>
<dbReference type="GO" id="GO:0000127">
    <property type="term" value="C:transcription factor TFIIIC complex"/>
    <property type="evidence" value="ECO:0007669"/>
    <property type="project" value="InterPro"/>
</dbReference>
<dbReference type="Proteomes" id="UP000700596">
    <property type="component" value="Unassembled WGS sequence"/>
</dbReference>
<dbReference type="GO" id="GO:0042791">
    <property type="term" value="P:5S class rRNA transcription by RNA polymerase III"/>
    <property type="evidence" value="ECO:0007669"/>
    <property type="project" value="TreeGrafter"/>
</dbReference>
<keyword evidence="5" id="KW-0539">Nucleus</keyword>
<dbReference type="GO" id="GO:0005634">
    <property type="term" value="C:nucleus"/>
    <property type="evidence" value="ECO:0007669"/>
    <property type="project" value="UniProtKB-SubCell"/>
</dbReference>
<evidence type="ECO:0000256" key="2">
    <source>
        <dbReference type="ARBA" id="ARBA00022553"/>
    </source>
</evidence>
<dbReference type="GO" id="GO:0006384">
    <property type="term" value="P:transcription initiation at RNA polymerase III promoter"/>
    <property type="evidence" value="ECO:0007669"/>
    <property type="project" value="InterPro"/>
</dbReference>
<comment type="caution">
    <text evidence="9">The sequence shown here is derived from an EMBL/GenBank/DDBJ whole genome shotgun (WGS) entry which is preliminary data.</text>
</comment>
<keyword evidence="4" id="KW-0804">Transcription</keyword>
<feature type="region of interest" description="Disordered" evidence="6">
    <location>
        <begin position="2279"/>
        <end position="2404"/>
    </location>
</feature>
<feature type="compositionally biased region" description="Polar residues" evidence="6">
    <location>
        <begin position="111"/>
        <end position="132"/>
    </location>
</feature>
<dbReference type="GO" id="GO:0003677">
    <property type="term" value="F:DNA binding"/>
    <property type="evidence" value="ECO:0007669"/>
    <property type="project" value="UniProtKB-KW"/>
</dbReference>
<dbReference type="InterPro" id="IPR007309">
    <property type="entry name" value="TFIIIC_Bblock-bd"/>
</dbReference>
<feature type="compositionally biased region" description="Polar residues" evidence="6">
    <location>
        <begin position="1239"/>
        <end position="1250"/>
    </location>
</feature>
<feature type="region of interest" description="Disordered" evidence="6">
    <location>
        <begin position="798"/>
        <end position="968"/>
    </location>
</feature>
<evidence type="ECO:0000313" key="9">
    <source>
        <dbReference type="EMBL" id="KAH7113755.1"/>
    </source>
</evidence>
<feature type="region of interest" description="Disordered" evidence="6">
    <location>
        <begin position="985"/>
        <end position="1024"/>
    </location>
</feature>
<organism evidence="9 10">
    <name type="scientific">Dendryphion nanum</name>
    <dbReference type="NCBI Taxonomy" id="256645"/>
    <lineage>
        <taxon>Eukaryota</taxon>
        <taxon>Fungi</taxon>
        <taxon>Dikarya</taxon>
        <taxon>Ascomycota</taxon>
        <taxon>Pezizomycotina</taxon>
        <taxon>Dothideomycetes</taxon>
        <taxon>Pleosporomycetidae</taxon>
        <taxon>Pleosporales</taxon>
        <taxon>Torulaceae</taxon>
        <taxon>Dendryphion</taxon>
    </lineage>
</organism>
<feature type="compositionally biased region" description="Acidic residues" evidence="6">
    <location>
        <begin position="2364"/>
        <end position="2397"/>
    </location>
</feature>
<feature type="compositionally biased region" description="Basic and acidic residues" evidence="6">
    <location>
        <begin position="831"/>
        <end position="853"/>
    </location>
</feature>
<comment type="subcellular location">
    <subcellularLocation>
        <location evidence="1">Nucleus</location>
    </subcellularLocation>
</comment>
<dbReference type="InterPro" id="IPR046488">
    <property type="entry name" value="Sfc3/Tfc3_C"/>
</dbReference>
<dbReference type="Pfam" id="PF20222">
    <property type="entry name" value="DUF6581"/>
    <property type="match status" value="1"/>
</dbReference>
<feature type="compositionally biased region" description="Low complexity" evidence="6">
    <location>
        <begin position="890"/>
        <end position="903"/>
    </location>
</feature>
<evidence type="ECO:0000256" key="6">
    <source>
        <dbReference type="SAM" id="MobiDB-lite"/>
    </source>
</evidence>
<evidence type="ECO:0000313" key="10">
    <source>
        <dbReference type="Proteomes" id="UP000700596"/>
    </source>
</evidence>
<dbReference type="InterPro" id="IPR044210">
    <property type="entry name" value="Tfc3-like"/>
</dbReference>
<feature type="region of interest" description="Disordered" evidence="6">
    <location>
        <begin position="1682"/>
        <end position="1760"/>
    </location>
</feature>
<feature type="region of interest" description="Disordered" evidence="6">
    <location>
        <begin position="688"/>
        <end position="708"/>
    </location>
</feature>
<feature type="compositionally biased region" description="Polar residues" evidence="6">
    <location>
        <begin position="904"/>
        <end position="913"/>
    </location>
</feature>
<reference evidence="9" key="1">
    <citation type="journal article" date="2021" name="Nat. Commun.">
        <title>Genetic determinants of endophytism in the Arabidopsis root mycobiome.</title>
        <authorList>
            <person name="Mesny F."/>
            <person name="Miyauchi S."/>
            <person name="Thiergart T."/>
            <person name="Pickel B."/>
            <person name="Atanasova L."/>
            <person name="Karlsson M."/>
            <person name="Huettel B."/>
            <person name="Barry K.W."/>
            <person name="Haridas S."/>
            <person name="Chen C."/>
            <person name="Bauer D."/>
            <person name="Andreopoulos W."/>
            <person name="Pangilinan J."/>
            <person name="LaButti K."/>
            <person name="Riley R."/>
            <person name="Lipzen A."/>
            <person name="Clum A."/>
            <person name="Drula E."/>
            <person name="Henrissat B."/>
            <person name="Kohler A."/>
            <person name="Grigoriev I.V."/>
            <person name="Martin F.M."/>
            <person name="Hacquard S."/>
        </authorList>
    </citation>
    <scope>NUCLEOTIDE SEQUENCE</scope>
    <source>
        <strain evidence="9">MPI-CAGE-CH-0243</strain>
    </source>
</reference>
<evidence type="ECO:0000256" key="3">
    <source>
        <dbReference type="ARBA" id="ARBA00023125"/>
    </source>
</evidence>
<feature type="compositionally biased region" description="Acidic residues" evidence="6">
    <location>
        <begin position="478"/>
        <end position="487"/>
    </location>
</feature>
<accession>A0A9P9D6Q1</accession>
<sequence>MAAVEGTGGPKKISKTFDDLIEFLLIEFALCGLQGAGSADFHRVIHAFYHKSPQSLPPEGLGRRFYDIVWGWLHSHQDIRILYNNEPHDDLSLSEFEALELQDAKHKTAKDSNTQLLSPDSESSRQVAKLESTLTSRSSLADSLRVRLLAEGYSCGVNATPNPQSLLLAQAPNRRNTNPAALRLRQAASGPLTSDDQLVPPQEEALSLLVAPYASADIRELKNAGYSHHQLVGWKRGPRKVPKGVIMKDPTFDTPTGTTTAPRMYISQNRTWLAIAGHPMDLGRLPSMSYTLLSIISAHGANGILQPDLSKLSGQDKRSVPGRTDRLKQAGYIEKKPVQSHKFRTSLCVHKRFVNQDHFLNGPGDINEVFRSRTLILSNFVKMLYNLLEGPKFALQRTLRVKLGVAVGTWNSRVIRTAISRLEETGMVERKRVLKKGSTADSVIIIKLLRPPNDDDVKNLSFRRKPANQTSEDRTHDDDQDGEDLNPDIDLALNSDFEYEDEEDNGRIPPQWDPYLPTANLVYTAVQQSGAEGIDNAVLRDLTMGKFWKRPIESFITRLTDNWEQSQPLYLRHLSIIRDTAVTTEKRYTHYKYRTYDNFQEAVDNGDVLWEAVSKEASKKASGEKRGRPRKNFEEPNLNEWGFPAVNANDFHLRSGASSIADCRSVTGGRRRAPHWDNALLKEMGYNKQKVSRGKVAPPTPSKRASALKTDEKLAVSERRRMEKFAVTQARKEERNITSGPTGPLITSEQRKALGLPLKGRLALHAIQQIQAHREKTGDPSSIPDRIVEESASSIKHAALKSTGTEGVETKTSDHPISKKSSQRDTSTNTSHEKNNHTQEGQIEIRNDRRSEGIEDGTADLLHDSDQNMEQEEGGIGIGGPDDADVLQATLTSSTERSETSSTHLQSQITYQPNVDGVVQPHSKPPTTAKRRLSDMHESLPYPKKVYLSGLSPDRTANQDGDHAQNKPATVSARLRQEHMCADTGSSIANFPQPEQTEIPASTPIESTTPKAPTRGRKKVQSAEAQSRAQEIVAAFTNRLLPGVYINPFATRPIARGRPKKALMAVFKSETLKDVEWFKNNPSIIIQAPSAAQRKVPTRRKKQADIMTNPRSGHTTDITDKQLSANLDEMLEGFVSKEDNTQLVSVQPRSPSTTEIQASPTQPQTLVEPRVGSPFADTTNPTQTPQLIVADNDTLTIDEFASKAQLTEDPPSEMLDTLLKATSAVDNPSKSTKVTVNLSEIAPSQSSSHPLTEKETPNDAEAESHTTTPLSGSLAVTEGADATLSLPNYSALGYQRRPRHEFHHKRGVVLGGGSIWRLRMTIIWQIMELCGGMFPYNGEIAGPFYTLWDQQAPKVMARPDRSTLVSTIKRTINDPAGRLKKISFRLPTPGGTLVERFIILTKDTSPQDPRVIELRNNMIKSHPKKFYPEPVRHLIGSWDEQERKKRRAQLPQLEHVYLSELYPAPGKSLDDRIKSSAQKRRKQSVKQTVKISEKRLSVNTAAEKGRLKKDTSTSKGSRPRRKRLDTLAAPVQPARARIMPSRAFVETDHSEDGAADSDSNDDLPLIDRRRSQLNEGATQEARSLSITSPMPLNGAVEKVNIISTSTLSEPFFGPELVPSLEQSVITGMLNPSIHFFSKIGTFSTDFSCQGSSRFDIQSNTIKTTKELPKTKRTKRVRIMETTMGSPKKKRRIEIQPQQIKKKDKKKDKQTDPTLLERLTGLTGDPNEVWLPKRTAKKKQWAPHKPATEDRKMPASRNPVEGLSGADKFKKILCTLIVASCMSGEEGNVDWNIVTQAYSDDHRFDLQKTKDLWKWAQQNMRYQLETLTSRFQSEFLEAYENKRVASIDDPDTYDWAALVRWALRTCDYPEPPLPRSDNALRSFFIEELKTTPLDRAMFSSKKLSNLVRTQRILKYAYSAPIEEQPSASLLSDEELRARSWIRANTATPEGGYNADEAHHKFLTIGESVLKRVVADLIHEKSLRLRKIKRLLPGRNFNFPASYAPFYRRDFTPATFLDAVLFKKSIDDAFLNEDPAKRVFSMLRTAKDGEVMGLLTLLSDRKVKLVPRLPPINNSLDADGVAISVWGFGKGDYSLRGIDRSRFFWNLDIVPASTYRFGNPLLPSDLPGPVSTVTWNKLPEPPLPGKIKPDALLPIWSTINGLHVTYPWWYRVLNIVLQAMLCQPRSSVSEVHAHTSHNTVMPFEVQLTLDWLVSVNAASRFKDGTYSLNNGFWAAFGDKLFDLEEDWFGRHVRATREPDGNHSWKMRSHLQISVQHMRDRDGHYENETGPEEDVQTAPGTGEGVHKPRGRKRKPLTESQMMVLSRGRQRAAVQHGDDVEMADANAEATGSSGEQADPTYSATADAEMQDADAEGEEEEVDAEGEDDPDLDAEGEDDDDFFATQLRE</sequence>
<evidence type="ECO:0000259" key="8">
    <source>
        <dbReference type="Pfam" id="PF20222"/>
    </source>
</evidence>
<evidence type="ECO:0000256" key="5">
    <source>
        <dbReference type="ARBA" id="ARBA00023242"/>
    </source>
</evidence>
<feature type="region of interest" description="Disordered" evidence="6">
    <location>
        <begin position="457"/>
        <end position="487"/>
    </location>
</feature>
<evidence type="ECO:0000256" key="4">
    <source>
        <dbReference type="ARBA" id="ARBA00023163"/>
    </source>
</evidence>
<dbReference type="PANTHER" id="PTHR15180:SF1">
    <property type="entry name" value="GENERAL TRANSCRIPTION FACTOR 3C POLYPEPTIDE 1"/>
    <property type="match status" value="1"/>
</dbReference>
<dbReference type="OrthoDB" id="5403573at2759"/>
<feature type="region of interest" description="Disordered" evidence="6">
    <location>
        <begin position="105"/>
        <end position="132"/>
    </location>
</feature>
<feature type="compositionally biased region" description="Basic and acidic residues" evidence="6">
    <location>
        <begin position="808"/>
        <end position="817"/>
    </location>
</feature>
<proteinExistence type="predicted"/>
<evidence type="ECO:0008006" key="11">
    <source>
        <dbReference type="Google" id="ProtNLM"/>
    </source>
</evidence>
<protein>
    <recommendedName>
        <fullName evidence="11">B-block binding subunit of TFIIIC domain-containing protein</fullName>
    </recommendedName>
</protein>
<keyword evidence="3" id="KW-0238">DNA-binding</keyword>
<dbReference type="Pfam" id="PF04182">
    <property type="entry name" value="B-block_TFIIIC"/>
    <property type="match status" value="1"/>
</dbReference>
<name>A0A9P9D6Q1_9PLEO</name>
<feature type="domain" description="B-block binding subunit of TFIIIC" evidence="7">
    <location>
        <begin position="287"/>
        <end position="355"/>
    </location>
</feature>
<gene>
    <name evidence="9" type="ORF">B0J11DRAFT_619202</name>
</gene>
<feature type="compositionally biased region" description="Polar residues" evidence="6">
    <location>
        <begin position="1109"/>
        <end position="1118"/>
    </location>
</feature>
<dbReference type="PANTHER" id="PTHR15180">
    <property type="entry name" value="GENERAL TRANSCRIPTION FACTOR 3C POLYPEPTIDE 1"/>
    <property type="match status" value="1"/>
</dbReference>
<evidence type="ECO:0000256" key="1">
    <source>
        <dbReference type="ARBA" id="ARBA00004123"/>
    </source>
</evidence>
<feature type="domain" description="Transcription factor tau subunit sfc3/Tfc3 C-terminal" evidence="8">
    <location>
        <begin position="1766"/>
        <end position="2190"/>
    </location>
</feature>
<keyword evidence="2" id="KW-0597">Phosphoprotein</keyword>
<dbReference type="EMBL" id="JAGMWT010000018">
    <property type="protein sequence ID" value="KAH7113755.1"/>
    <property type="molecule type" value="Genomic_DNA"/>
</dbReference>
<feature type="compositionally biased region" description="Polar residues" evidence="6">
    <location>
        <begin position="2345"/>
        <end position="2358"/>
    </location>
</feature>
<feature type="compositionally biased region" description="Basic and acidic residues" evidence="6">
    <location>
        <begin position="1503"/>
        <end position="1512"/>
    </location>
</feature>
<feature type="region of interest" description="Disordered" evidence="6">
    <location>
        <begin position="1090"/>
        <end position="1118"/>
    </location>
</feature>
<feature type="region of interest" description="Disordered" evidence="6">
    <location>
        <begin position="1467"/>
        <end position="1564"/>
    </location>
</feature>
<feature type="region of interest" description="Disordered" evidence="6">
    <location>
        <begin position="1148"/>
        <end position="1184"/>
    </location>
</feature>